<evidence type="ECO:0000256" key="1">
    <source>
        <dbReference type="ARBA" id="ARBA00001835"/>
    </source>
</evidence>
<dbReference type="EC" id="3.1.21.7" evidence="7"/>
<dbReference type="GO" id="GO:0006281">
    <property type="term" value="P:DNA repair"/>
    <property type="evidence" value="ECO:0007669"/>
    <property type="project" value="UniProtKB-UniRule"/>
</dbReference>
<keyword evidence="7" id="KW-0460">Magnesium</keyword>
<dbReference type="GO" id="GO:0005737">
    <property type="term" value="C:cytoplasm"/>
    <property type="evidence" value="ECO:0007669"/>
    <property type="project" value="UniProtKB-SubCell"/>
</dbReference>
<evidence type="ECO:0000256" key="2">
    <source>
        <dbReference type="ARBA" id="ARBA00004496"/>
    </source>
</evidence>
<dbReference type="GO" id="GO:0016891">
    <property type="term" value="F:RNA endonuclease activity producing 5'-phosphomonoesters, hydrolytic mechanism"/>
    <property type="evidence" value="ECO:0007669"/>
    <property type="project" value="TreeGrafter"/>
</dbReference>
<comment type="function">
    <text evidence="7">DNA repair enzyme involved in the repair of deaminated bases. Selectively cleaves double-stranded DNA at the second phosphodiester bond 3' to a deoxyinosine leaving behind the intact lesion on the nicked DNA.</text>
</comment>
<evidence type="ECO:0000313" key="8">
    <source>
        <dbReference type="EMBL" id="HDS63964.1"/>
    </source>
</evidence>
<gene>
    <name evidence="7" type="primary">nfi</name>
    <name evidence="8" type="ORF">ENN52_07585</name>
</gene>
<keyword evidence="6 7" id="KW-0378">Hydrolase</keyword>
<dbReference type="EMBL" id="DSBY01000311">
    <property type="protein sequence ID" value="HDS63964.1"/>
    <property type="molecule type" value="Genomic_DNA"/>
</dbReference>
<dbReference type="NCBIfam" id="NF008629">
    <property type="entry name" value="PRK11617.1"/>
    <property type="match status" value="1"/>
</dbReference>
<evidence type="ECO:0000256" key="6">
    <source>
        <dbReference type="ARBA" id="ARBA00022801"/>
    </source>
</evidence>
<dbReference type="AlphaFoldDB" id="A0A831PPI2"/>
<evidence type="ECO:0000256" key="4">
    <source>
        <dbReference type="ARBA" id="ARBA00022722"/>
    </source>
</evidence>
<dbReference type="GO" id="GO:0000287">
    <property type="term" value="F:magnesium ion binding"/>
    <property type="evidence" value="ECO:0007669"/>
    <property type="project" value="UniProtKB-UniRule"/>
</dbReference>
<feature type="binding site" evidence="7">
    <location>
        <position position="104"/>
    </location>
    <ligand>
        <name>Mg(2+)</name>
        <dbReference type="ChEBI" id="CHEBI:18420"/>
    </ligand>
</feature>
<organism evidence="8">
    <name type="scientific">Methanofollis liminatans</name>
    <dbReference type="NCBI Taxonomy" id="2201"/>
    <lineage>
        <taxon>Archaea</taxon>
        <taxon>Methanobacteriati</taxon>
        <taxon>Methanobacteriota</taxon>
        <taxon>Stenosarchaea group</taxon>
        <taxon>Methanomicrobia</taxon>
        <taxon>Methanomicrobiales</taxon>
        <taxon>Methanomicrobiaceae</taxon>
        <taxon>Methanofollis</taxon>
    </lineage>
</organism>
<feature type="binding site" evidence="7">
    <location>
        <position position="36"/>
    </location>
    <ligand>
        <name>Mg(2+)</name>
        <dbReference type="ChEBI" id="CHEBI:18420"/>
    </ligand>
</feature>
<dbReference type="PANTHER" id="PTHR28511">
    <property type="entry name" value="ENDONUCLEASE V"/>
    <property type="match status" value="1"/>
</dbReference>
<accession>A0A831PPI2</accession>
<proteinExistence type="inferred from homology"/>
<comment type="caution">
    <text evidence="8">The sequence shown here is derived from an EMBL/GenBank/DDBJ whole genome shotgun (WGS) entry which is preliminary data.</text>
</comment>
<dbReference type="GO" id="GO:0043737">
    <property type="term" value="F:deoxyribonuclease V activity"/>
    <property type="evidence" value="ECO:0007669"/>
    <property type="project" value="UniProtKB-UniRule"/>
</dbReference>
<keyword evidence="7" id="KW-0234">DNA repair</keyword>
<keyword evidence="3 7" id="KW-0963">Cytoplasm</keyword>
<keyword evidence="7" id="KW-0479">Metal-binding</keyword>
<dbReference type="Gene3D" id="3.30.2170.10">
    <property type="entry name" value="archaeoglobus fulgidus dsm 4304 superfamily"/>
    <property type="match status" value="1"/>
</dbReference>
<name>A0A831PPI2_9EURY</name>
<sequence>MFPLTYVEAAVALQKEISRLVVTEGDPSPSLVAGLDAAYAQDGRTVFGAAALLAFPSLELVEGAWAACETAFPYIPGLFAFREGPALVAALKKLTHAPDLLIVDGHGVAHPRRCGIASHIGVVTGIPSIGVAKRLLCGTAAMPDEVRGSTAPMIENGETIGCAVRTAAGVRPVYVSVGHRTCLAAAVRLVLASSDGYRVPEPIRAAHALAARAREENTSPEGAFISRNSLRGQYERRGRREGRYNAERDPEDLGDALCHLRLHP</sequence>
<keyword evidence="7" id="KW-0227">DNA damage</keyword>
<dbReference type="Pfam" id="PF04493">
    <property type="entry name" value="Endonuclease_5"/>
    <property type="match status" value="1"/>
</dbReference>
<evidence type="ECO:0000256" key="3">
    <source>
        <dbReference type="ARBA" id="ARBA00022490"/>
    </source>
</evidence>
<reference evidence="8" key="1">
    <citation type="journal article" date="2020" name="mSystems">
        <title>Genome- and Community-Level Interaction Insights into Carbon Utilization and Element Cycling Functions of Hydrothermarchaeota in Hydrothermal Sediment.</title>
        <authorList>
            <person name="Zhou Z."/>
            <person name="Liu Y."/>
            <person name="Xu W."/>
            <person name="Pan J."/>
            <person name="Luo Z.H."/>
            <person name="Li M."/>
        </authorList>
    </citation>
    <scope>NUCLEOTIDE SEQUENCE</scope>
    <source>
        <strain evidence="8">SpSt-1183</strain>
    </source>
</reference>
<comment type="cofactor">
    <cofactor evidence="7">
        <name>Mg(2+)</name>
        <dbReference type="ChEBI" id="CHEBI:18420"/>
    </cofactor>
</comment>
<evidence type="ECO:0000256" key="7">
    <source>
        <dbReference type="HAMAP-Rule" id="MF_00801"/>
    </source>
</evidence>
<comment type="catalytic activity">
    <reaction evidence="1 7">
        <text>Endonucleolytic cleavage at apurinic or apyrimidinic sites to products with a 5'-phosphate.</text>
        <dbReference type="EC" id="3.1.21.7"/>
    </reaction>
</comment>
<dbReference type="CDD" id="cd06559">
    <property type="entry name" value="Endonuclease_V"/>
    <property type="match status" value="1"/>
</dbReference>
<comment type="similarity">
    <text evidence="7">Belongs to the endonuclease V family.</text>
</comment>
<protein>
    <recommendedName>
        <fullName evidence="7">Endonuclease V</fullName>
        <ecNumber evidence="7">3.1.21.7</ecNumber>
    </recommendedName>
    <alternativeName>
        <fullName evidence="7">Deoxyinosine 3'endonuclease</fullName>
    </alternativeName>
    <alternativeName>
        <fullName evidence="7">Deoxyribonuclease V</fullName>
        <shortName evidence="7">DNase V</shortName>
    </alternativeName>
</protein>
<dbReference type="PANTHER" id="PTHR28511:SF1">
    <property type="entry name" value="ENDONUCLEASE V"/>
    <property type="match status" value="1"/>
</dbReference>
<dbReference type="HAMAP" id="MF_00801">
    <property type="entry name" value="Endonuclease_5"/>
    <property type="match status" value="1"/>
</dbReference>
<keyword evidence="5 7" id="KW-0255">Endonuclease</keyword>
<dbReference type="Proteomes" id="UP000885648">
    <property type="component" value="Unassembled WGS sequence"/>
</dbReference>
<dbReference type="GO" id="GO:0003727">
    <property type="term" value="F:single-stranded RNA binding"/>
    <property type="evidence" value="ECO:0007669"/>
    <property type="project" value="TreeGrafter"/>
</dbReference>
<dbReference type="InterPro" id="IPR007581">
    <property type="entry name" value="Endonuclease-V"/>
</dbReference>
<feature type="site" description="Interaction with target DNA" evidence="7">
    <location>
        <position position="74"/>
    </location>
</feature>
<evidence type="ECO:0000256" key="5">
    <source>
        <dbReference type="ARBA" id="ARBA00022759"/>
    </source>
</evidence>
<keyword evidence="4 7" id="KW-0540">Nuclease</keyword>
<comment type="subcellular location">
    <subcellularLocation>
        <location evidence="2 7">Cytoplasm</location>
    </subcellularLocation>
</comment>